<dbReference type="PANTHER" id="PTHR23196">
    <property type="entry name" value="PAX TRANSCRIPTION ACTIVATION DOMAIN INTERACTING PROTEIN"/>
    <property type="match status" value="1"/>
</dbReference>
<protein>
    <recommendedName>
        <fullName evidence="5">BRCT domain-containing protein</fullName>
    </recommendedName>
</protein>
<dbReference type="PROSITE" id="PS50172">
    <property type="entry name" value="BRCT"/>
    <property type="match status" value="1"/>
</dbReference>
<keyword evidence="2" id="KW-0227">DNA damage</keyword>
<feature type="compositionally biased region" description="Basic and acidic residues" evidence="4">
    <location>
        <begin position="68"/>
        <end position="79"/>
    </location>
</feature>
<dbReference type="PANTHER" id="PTHR23196:SF1">
    <property type="entry name" value="PAX-INTERACTING PROTEIN 1"/>
    <property type="match status" value="1"/>
</dbReference>
<proteinExistence type="predicted"/>
<feature type="compositionally biased region" description="Acidic residues" evidence="4">
    <location>
        <begin position="372"/>
        <end position="384"/>
    </location>
</feature>
<dbReference type="Pfam" id="PF00533">
    <property type="entry name" value="BRCT"/>
    <property type="match status" value="1"/>
</dbReference>
<evidence type="ECO:0000256" key="2">
    <source>
        <dbReference type="ARBA" id="ARBA00022763"/>
    </source>
</evidence>
<comment type="subcellular location">
    <subcellularLocation>
        <location evidence="1">Nucleus</location>
    </subcellularLocation>
</comment>
<organism evidence="6">
    <name type="scientific">Alexandrium monilatum</name>
    <dbReference type="NCBI Taxonomy" id="311494"/>
    <lineage>
        <taxon>Eukaryota</taxon>
        <taxon>Sar</taxon>
        <taxon>Alveolata</taxon>
        <taxon>Dinophyceae</taxon>
        <taxon>Gonyaulacales</taxon>
        <taxon>Pyrocystaceae</taxon>
        <taxon>Alexandrium</taxon>
    </lineage>
</organism>
<feature type="region of interest" description="Disordered" evidence="4">
    <location>
        <begin position="363"/>
        <end position="387"/>
    </location>
</feature>
<dbReference type="InterPro" id="IPR036420">
    <property type="entry name" value="BRCT_dom_sf"/>
</dbReference>
<dbReference type="InterPro" id="IPR051579">
    <property type="entry name" value="DDR_Transcriptional_Reg"/>
</dbReference>
<feature type="compositionally biased region" description="Basic and acidic residues" evidence="4">
    <location>
        <begin position="32"/>
        <end position="48"/>
    </location>
</feature>
<evidence type="ECO:0000259" key="5">
    <source>
        <dbReference type="PROSITE" id="PS50172"/>
    </source>
</evidence>
<evidence type="ECO:0000256" key="4">
    <source>
        <dbReference type="SAM" id="MobiDB-lite"/>
    </source>
</evidence>
<sequence>MKAGDEEEEDRGNFLDQFRQARRLGEGDEEAPDGKVKEGRRWDLDAADRACNPAPPASGDRPICQECGLKDGEEGGGRYGTDDHEDLFFCGACWKSWDGDDEKSDVEPVRQQQQRSEEGGPSGEEFNGGDASADDIEGAWDPSKRDRGRDGEMALPGSWERPLCSECGREEGERGLGRYGHGEDSDKFFCGRCWMSWGEVDRMRIMLAYPWKTGRDPMDPMLHGGALPPPLMPDEGRPLWGGPAWQEDDDEAIENFFAQYAGGVGSDDIAGAWDPSLKQRPRGPGMALPGSWQRPLCVECGRDEGEEGRGRYGHGPDSDKFYCGRCWMSWEGDDRERIMRAYAPSGRFMSQGHDLLDPMLLCGPPAIHCDPPSEEEEEEDENEGQNEQGALVREAAGVQPGANEIMDISDDDDEEAEAPAPAAPASPAASSAAPSPPARSPVADSPVAASPATPSPAGTAEAEVPSSGPAGLGRPSVFSATGLEVGRLERRTIAKLGGSFTADWDLEVTHLIADTFRRTTKMMCAICAGARIVTPDYLKACREAGALVDDRRFALQDPVCERAFARKHGILGGYALDEALERRRSGGPMLQGVSVYCFPSVVEKHDLPHVVAAAGGRWLQRFPSGSDLGSVLLLAEREASDKTEQQRRRKWKVYDVELLREAACTQVLRKKAWRLS</sequence>
<feature type="region of interest" description="Disordered" evidence="4">
    <location>
        <begin position="101"/>
        <end position="157"/>
    </location>
</feature>
<feature type="domain" description="BRCT" evidence="5">
    <location>
        <begin position="490"/>
        <end position="555"/>
    </location>
</feature>
<feature type="compositionally biased region" description="Low complexity" evidence="4">
    <location>
        <begin position="418"/>
        <end position="433"/>
    </location>
</feature>
<feature type="region of interest" description="Disordered" evidence="4">
    <location>
        <begin position="411"/>
        <end position="476"/>
    </location>
</feature>
<dbReference type="EMBL" id="HBNR01063829">
    <property type="protein sequence ID" value="CAE4634598.1"/>
    <property type="molecule type" value="Transcribed_RNA"/>
</dbReference>
<dbReference type="InterPro" id="IPR001357">
    <property type="entry name" value="BRCT_dom"/>
</dbReference>
<keyword evidence="3" id="KW-0539">Nucleus</keyword>
<evidence type="ECO:0000256" key="3">
    <source>
        <dbReference type="ARBA" id="ARBA00023242"/>
    </source>
</evidence>
<evidence type="ECO:0000256" key="1">
    <source>
        <dbReference type="ARBA" id="ARBA00004123"/>
    </source>
</evidence>
<accession>A0A7S4S4U4</accession>
<dbReference type="GO" id="GO:0005634">
    <property type="term" value="C:nucleus"/>
    <property type="evidence" value="ECO:0007669"/>
    <property type="project" value="UniProtKB-SubCell"/>
</dbReference>
<feature type="compositionally biased region" description="Basic and acidic residues" evidence="4">
    <location>
        <begin position="142"/>
        <end position="152"/>
    </location>
</feature>
<dbReference type="SUPFAM" id="SSF52113">
    <property type="entry name" value="BRCT domain"/>
    <property type="match status" value="1"/>
</dbReference>
<feature type="region of interest" description="Disordered" evidence="4">
    <location>
        <begin position="1"/>
        <end position="79"/>
    </location>
</feature>
<feature type="compositionally biased region" description="Low complexity" evidence="4">
    <location>
        <begin position="440"/>
        <end position="463"/>
    </location>
</feature>
<gene>
    <name evidence="6" type="ORF">AMON00008_LOCUS45053</name>
</gene>
<dbReference type="CDD" id="cd17744">
    <property type="entry name" value="BRCT_MDC1_rpt1"/>
    <property type="match status" value="1"/>
</dbReference>
<evidence type="ECO:0000313" key="6">
    <source>
        <dbReference type="EMBL" id="CAE4634598.1"/>
    </source>
</evidence>
<dbReference type="GO" id="GO:0006974">
    <property type="term" value="P:DNA damage response"/>
    <property type="evidence" value="ECO:0007669"/>
    <property type="project" value="UniProtKB-KW"/>
</dbReference>
<dbReference type="Gene3D" id="3.40.50.10190">
    <property type="entry name" value="BRCT domain"/>
    <property type="match status" value="2"/>
</dbReference>
<feature type="compositionally biased region" description="Acidic residues" evidence="4">
    <location>
        <begin position="1"/>
        <end position="10"/>
    </location>
</feature>
<dbReference type="AlphaFoldDB" id="A0A7S4S4U4"/>
<name>A0A7S4S4U4_9DINO</name>
<dbReference type="SMART" id="SM00292">
    <property type="entry name" value="BRCT"/>
    <property type="match status" value="2"/>
</dbReference>
<reference evidence="6" key="1">
    <citation type="submission" date="2021-01" db="EMBL/GenBank/DDBJ databases">
        <authorList>
            <person name="Corre E."/>
            <person name="Pelletier E."/>
            <person name="Niang G."/>
            <person name="Scheremetjew M."/>
            <person name="Finn R."/>
            <person name="Kale V."/>
            <person name="Holt S."/>
            <person name="Cochrane G."/>
            <person name="Meng A."/>
            <person name="Brown T."/>
            <person name="Cohen L."/>
        </authorList>
    </citation>
    <scope>NUCLEOTIDE SEQUENCE</scope>
    <source>
        <strain evidence="6">CCMP3105</strain>
    </source>
</reference>